<dbReference type="Proteomes" id="UP001589568">
    <property type="component" value="Unassembled WGS sequence"/>
</dbReference>
<evidence type="ECO:0000313" key="2">
    <source>
        <dbReference type="Proteomes" id="UP001589568"/>
    </source>
</evidence>
<gene>
    <name evidence="1" type="ORF">ACFFR3_46200</name>
</gene>
<proteinExistence type="predicted"/>
<sequence length="109" mass="11477">MKPSIARMVHYRSRGSADGQHPPECVPAIVTGLLDGDDEPVSLAVINKAGLFFNPDCRHDEGQAPGTWHWPEQKPSLVAAVPAPRPAGDAVPDGVPGKRCCGRAGCPCN</sequence>
<dbReference type="RefSeq" id="WP_345410451.1">
    <property type="nucleotide sequence ID" value="NZ_BAAAXS010000002.1"/>
</dbReference>
<protein>
    <submittedName>
        <fullName evidence="1">Uncharacterized protein</fullName>
    </submittedName>
</protein>
<evidence type="ECO:0000313" key="1">
    <source>
        <dbReference type="EMBL" id="MFB9476930.1"/>
    </source>
</evidence>
<reference evidence="1 2" key="1">
    <citation type="submission" date="2024-09" db="EMBL/GenBank/DDBJ databases">
        <authorList>
            <person name="Sun Q."/>
            <person name="Mori K."/>
        </authorList>
    </citation>
    <scope>NUCLEOTIDE SEQUENCE [LARGE SCALE GENOMIC DNA]</scope>
    <source>
        <strain evidence="1 2">JCM 3324</strain>
    </source>
</reference>
<comment type="caution">
    <text evidence="1">The sequence shown here is derived from an EMBL/GenBank/DDBJ whole genome shotgun (WGS) entry which is preliminary data.</text>
</comment>
<dbReference type="EMBL" id="JBHMCF010000057">
    <property type="protein sequence ID" value="MFB9476930.1"/>
    <property type="molecule type" value="Genomic_DNA"/>
</dbReference>
<accession>A0ABV5P2X4</accession>
<organism evidence="1 2">
    <name type="scientific">Nonomuraea salmonea</name>
    <dbReference type="NCBI Taxonomy" id="46181"/>
    <lineage>
        <taxon>Bacteria</taxon>
        <taxon>Bacillati</taxon>
        <taxon>Actinomycetota</taxon>
        <taxon>Actinomycetes</taxon>
        <taxon>Streptosporangiales</taxon>
        <taxon>Streptosporangiaceae</taxon>
        <taxon>Nonomuraea</taxon>
    </lineage>
</organism>
<name>A0ABV5P2X4_9ACTN</name>
<keyword evidence="2" id="KW-1185">Reference proteome</keyword>